<dbReference type="GO" id="GO:0006183">
    <property type="term" value="P:GTP biosynthetic process"/>
    <property type="evidence" value="ECO:0007669"/>
    <property type="project" value="UniProtKB-UniRule"/>
</dbReference>
<evidence type="ECO:0000256" key="15">
    <source>
        <dbReference type="RuleBase" id="RU004011"/>
    </source>
</evidence>
<organism evidence="18 19">
    <name type="scientific">Thiospirillum jenense</name>
    <dbReference type="NCBI Taxonomy" id="1653858"/>
    <lineage>
        <taxon>Bacteria</taxon>
        <taxon>Pseudomonadati</taxon>
        <taxon>Pseudomonadota</taxon>
        <taxon>Gammaproteobacteria</taxon>
        <taxon>Chromatiales</taxon>
        <taxon>Chromatiaceae</taxon>
        <taxon>Thiospirillum</taxon>
    </lineage>
</organism>
<dbReference type="RefSeq" id="WP_182583798.1">
    <property type="nucleotide sequence ID" value="NZ_JABVCQ010000014.1"/>
</dbReference>
<comment type="catalytic activity">
    <reaction evidence="13">
        <text>a ribonucleoside 5'-diphosphate + ATP = a ribonucleoside 5'-triphosphate + ADP</text>
        <dbReference type="Rhea" id="RHEA:18113"/>
        <dbReference type="ChEBI" id="CHEBI:30616"/>
        <dbReference type="ChEBI" id="CHEBI:57930"/>
        <dbReference type="ChEBI" id="CHEBI:61557"/>
        <dbReference type="ChEBI" id="CHEBI:456216"/>
        <dbReference type="EC" id="2.7.4.6"/>
    </reaction>
</comment>
<dbReference type="InterPro" id="IPR023005">
    <property type="entry name" value="Nucleoside_diP_kinase_AS"/>
</dbReference>
<name>A0A839HAU5_9GAMM</name>
<reference evidence="18 19" key="1">
    <citation type="journal article" date="2020" name="Arch. Microbiol.">
        <title>The genome sequence of the giant phototrophic gammaproteobacterium Thiospirillum jenense gives insight into its physiological properties and phylogenetic relationships.</title>
        <authorList>
            <person name="Imhoff J.F."/>
            <person name="Meyer T.E."/>
            <person name="Kyndt J.A."/>
        </authorList>
    </citation>
    <scope>NUCLEOTIDE SEQUENCE [LARGE SCALE GENOMIC DNA]</scope>
    <source>
        <strain evidence="18 19">DSM 216</strain>
    </source>
</reference>
<dbReference type="PROSITE" id="PS51374">
    <property type="entry name" value="NDPK_LIKE"/>
    <property type="match status" value="1"/>
</dbReference>
<sequence length="142" mass="15012">MAHQYTLSIIKPNAVAKNVIGAICSRFETAGLEIVAASMLHLSREQACAFYGIHQGKPFFDELVGFMTSGPILAMVLAGDEAIARNRDIMGATNPANAAPGTIRADFADSFTANAVHGSDAPDTAAVEIAFFFPEGVCPRPR</sequence>
<dbReference type="GO" id="GO:0046872">
    <property type="term" value="F:metal ion binding"/>
    <property type="evidence" value="ECO:0007669"/>
    <property type="project" value="UniProtKB-KW"/>
</dbReference>
<dbReference type="GO" id="GO:0005737">
    <property type="term" value="C:cytoplasm"/>
    <property type="evidence" value="ECO:0007669"/>
    <property type="project" value="UniProtKB-SubCell"/>
</dbReference>
<evidence type="ECO:0000256" key="12">
    <source>
        <dbReference type="ARBA" id="ARBA00023080"/>
    </source>
</evidence>
<proteinExistence type="inferred from homology"/>
<accession>A0A839HAU5</accession>
<evidence type="ECO:0000256" key="14">
    <source>
        <dbReference type="PROSITE-ProRule" id="PRU00706"/>
    </source>
</evidence>
<evidence type="ECO:0000256" key="13">
    <source>
        <dbReference type="HAMAP-Rule" id="MF_00451"/>
    </source>
</evidence>
<keyword evidence="11 13" id="KW-0460">Magnesium</keyword>
<evidence type="ECO:0000256" key="9">
    <source>
        <dbReference type="ARBA" id="ARBA00022777"/>
    </source>
</evidence>
<dbReference type="EC" id="2.7.4.6" evidence="2 13"/>
<keyword evidence="12 13" id="KW-0546">Nucleotide metabolism</keyword>
<dbReference type="Proteomes" id="UP000548632">
    <property type="component" value="Unassembled WGS sequence"/>
</dbReference>
<gene>
    <name evidence="13 18" type="primary">ndk</name>
    <name evidence="18" type="ORF">HUK38_08005</name>
</gene>
<protein>
    <recommendedName>
        <fullName evidence="3 13">Nucleoside diphosphate kinase</fullName>
        <shortName evidence="13">NDK</shortName>
        <shortName evidence="13">NDP kinase</shortName>
        <ecNumber evidence="2 13">2.7.4.6</ecNumber>
    </recommendedName>
    <alternativeName>
        <fullName evidence="13">Nucleoside-2-P kinase</fullName>
    </alternativeName>
</protein>
<dbReference type="SMART" id="SM00562">
    <property type="entry name" value="NDK"/>
    <property type="match status" value="1"/>
</dbReference>
<comment type="subcellular location">
    <subcellularLocation>
        <location evidence="13">Cytoplasm</location>
    </subcellularLocation>
</comment>
<keyword evidence="7 13" id="KW-0479">Metal-binding</keyword>
<evidence type="ECO:0000256" key="4">
    <source>
        <dbReference type="ARBA" id="ARBA00022490"/>
    </source>
</evidence>
<feature type="binding site" evidence="13 14">
    <location>
        <position position="104"/>
    </location>
    <ligand>
        <name>ATP</name>
        <dbReference type="ChEBI" id="CHEBI:30616"/>
    </ligand>
</feature>
<evidence type="ECO:0000256" key="10">
    <source>
        <dbReference type="ARBA" id="ARBA00022840"/>
    </source>
</evidence>
<dbReference type="PANTHER" id="PTHR46161:SF3">
    <property type="entry name" value="NUCLEOSIDE DIPHOSPHATE KINASE DDB_G0292928-RELATED"/>
    <property type="match status" value="1"/>
</dbReference>
<evidence type="ECO:0000256" key="7">
    <source>
        <dbReference type="ARBA" id="ARBA00022723"/>
    </source>
</evidence>
<dbReference type="InterPro" id="IPR001564">
    <property type="entry name" value="Nucleoside_diP_kinase"/>
</dbReference>
<feature type="active site" description="Pros-phosphohistidine intermediate" evidence="13 14">
    <location>
        <position position="117"/>
    </location>
</feature>
<evidence type="ECO:0000313" key="19">
    <source>
        <dbReference type="Proteomes" id="UP000548632"/>
    </source>
</evidence>
<feature type="binding site" evidence="13 14">
    <location>
        <position position="87"/>
    </location>
    <ligand>
        <name>ATP</name>
        <dbReference type="ChEBI" id="CHEBI:30616"/>
    </ligand>
</feature>
<comment type="subunit">
    <text evidence="13">Homotetramer.</text>
</comment>
<dbReference type="SUPFAM" id="SSF54919">
    <property type="entry name" value="Nucleoside diphosphate kinase, NDK"/>
    <property type="match status" value="1"/>
</dbReference>
<dbReference type="Pfam" id="PF00334">
    <property type="entry name" value="NDK"/>
    <property type="match status" value="1"/>
</dbReference>
<evidence type="ECO:0000313" key="18">
    <source>
        <dbReference type="EMBL" id="MBB1126173.1"/>
    </source>
</evidence>
<keyword evidence="4 13" id="KW-0963">Cytoplasm</keyword>
<keyword evidence="6 13" id="KW-0808">Transferase</keyword>
<comment type="cofactor">
    <cofactor evidence="13">
        <name>Mg(2+)</name>
        <dbReference type="ChEBI" id="CHEBI:18420"/>
    </cofactor>
</comment>
<dbReference type="GO" id="GO:0004550">
    <property type="term" value="F:nucleoside diphosphate kinase activity"/>
    <property type="evidence" value="ECO:0007669"/>
    <property type="project" value="UniProtKB-UniRule"/>
</dbReference>
<evidence type="ECO:0000259" key="17">
    <source>
        <dbReference type="SMART" id="SM00562"/>
    </source>
</evidence>
<feature type="binding site" evidence="13 14">
    <location>
        <position position="93"/>
    </location>
    <ligand>
        <name>ATP</name>
        <dbReference type="ChEBI" id="CHEBI:30616"/>
    </ligand>
</feature>
<comment type="similarity">
    <text evidence="1 13 14 15">Belongs to the NDK family.</text>
</comment>
<dbReference type="PRINTS" id="PR01243">
    <property type="entry name" value="NUCDPKINASE"/>
</dbReference>
<dbReference type="GO" id="GO:0005524">
    <property type="term" value="F:ATP binding"/>
    <property type="evidence" value="ECO:0007669"/>
    <property type="project" value="UniProtKB-UniRule"/>
</dbReference>
<dbReference type="Gene3D" id="3.30.70.141">
    <property type="entry name" value="Nucleoside diphosphate kinase-like domain"/>
    <property type="match status" value="1"/>
</dbReference>
<evidence type="ECO:0000256" key="1">
    <source>
        <dbReference type="ARBA" id="ARBA00008142"/>
    </source>
</evidence>
<dbReference type="NCBIfam" id="NF001908">
    <property type="entry name" value="PRK00668.1"/>
    <property type="match status" value="1"/>
</dbReference>
<comment type="caution">
    <text evidence="18">The sequence shown here is derived from an EMBL/GenBank/DDBJ whole genome shotgun (WGS) entry which is preliminary data.</text>
</comment>
<dbReference type="FunFam" id="3.30.70.141:FF:000003">
    <property type="entry name" value="Nucleoside diphosphate kinase"/>
    <property type="match status" value="1"/>
</dbReference>
<feature type="binding site" evidence="13 14">
    <location>
        <position position="11"/>
    </location>
    <ligand>
        <name>ATP</name>
        <dbReference type="ChEBI" id="CHEBI:30616"/>
    </ligand>
</feature>
<dbReference type="PANTHER" id="PTHR46161">
    <property type="entry name" value="NUCLEOSIDE DIPHOSPHATE KINASE"/>
    <property type="match status" value="1"/>
</dbReference>
<dbReference type="EMBL" id="JABVCQ010000014">
    <property type="protein sequence ID" value="MBB1126173.1"/>
    <property type="molecule type" value="Genomic_DNA"/>
</dbReference>
<dbReference type="CDD" id="cd04413">
    <property type="entry name" value="NDPk_I"/>
    <property type="match status" value="1"/>
</dbReference>
<dbReference type="GO" id="GO:0006228">
    <property type="term" value="P:UTP biosynthetic process"/>
    <property type="evidence" value="ECO:0007669"/>
    <property type="project" value="UniProtKB-UniRule"/>
</dbReference>
<keyword evidence="9 13" id="KW-0418">Kinase</keyword>
<evidence type="ECO:0000256" key="11">
    <source>
        <dbReference type="ARBA" id="ARBA00022842"/>
    </source>
</evidence>
<feature type="binding site" evidence="13 14">
    <location>
        <position position="114"/>
    </location>
    <ligand>
        <name>ATP</name>
        <dbReference type="ChEBI" id="CHEBI:30616"/>
    </ligand>
</feature>
<keyword evidence="10 13" id="KW-0067">ATP-binding</keyword>
<dbReference type="AlphaFoldDB" id="A0A839HAU5"/>
<keyword evidence="19" id="KW-1185">Reference proteome</keyword>
<feature type="domain" description="Nucleoside diphosphate kinase-like" evidence="17">
    <location>
        <begin position="3"/>
        <end position="139"/>
    </location>
</feature>
<comment type="catalytic activity">
    <reaction evidence="13 16">
        <text>a 2'-deoxyribonucleoside 5'-diphosphate + ATP = a 2'-deoxyribonucleoside 5'-triphosphate + ADP</text>
        <dbReference type="Rhea" id="RHEA:44640"/>
        <dbReference type="ChEBI" id="CHEBI:30616"/>
        <dbReference type="ChEBI" id="CHEBI:61560"/>
        <dbReference type="ChEBI" id="CHEBI:73316"/>
        <dbReference type="ChEBI" id="CHEBI:456216"/>
        <dbReference type="EC" id="2.7.4.6"/>
    </reaction>
</comment>
<dbReference type="InterPro" id="IPR034907">
    <property type="entry name" value="NDK-like_dom"/>
</dbReference>
<feature type="binding site" evidence="13 14">
    <location>
        <position position="59"/>
    </location>
    <ligand>
        <name>ATP</name>
        <dbReference type="ChEBI" id="CHEBI:30616"/>
    </ligand>
</feature>
<evidence type="ECO:0000256" key="16">
    <source>
        <dbReference type="RuleBase" id="RU004013"/>
    </source>
</evidence>
<dbReference type="InterPro" id="IPR036850">
    <property type="entry name" value="NDK-like_dom_sf"/>
</dbReference>
<dbReference type="PROSITE" id="PS00469">
    <property type="entry name" value="NDPK"/>
    <property type="match status" value="1"/>
</dbReference>
<dbReference type="GO" id="GO:0006241">
    <property type="term" value="P:CTP biosynthetic process"/>
    <property type="evidence" value="ECO:0007669"/>
    <property type="project" value="UniProtKB-UniRule"/>
</dbReference>
<comment type="function">
    <text evidence="13">Major role in the synthesis of nucleoside triphosphates other than ATP. The ATP gamma phosphate is transferred to the NDP beta phosphate via a ping-pong mechanism, using a phosphorylated active-site intermediate.</text>
</comment>
<evidence type="ECO:0000256" key="8">
    <source>
        <dbReference type="ARBA" id="ARBA00022741"/>
    </source>
</evidence>
<keyword evidence="5 13" id="KW-0597">Phosphoprotein</keyword>
<keyword evidence="8 13" id="KW-0547">Nucleotide-binding</keyword>
<evidence type="ECO:0000256" key="3">
    <source>
        <dbReference type="ARBA" id="ARBA00017632"/>
    </source>
</evidence>
<dbReference type="HAMAP" id="MF_00451">
    <property type="entry name" value="NDP_kinase"/>
    <property type="match status" value="1"/>
</dbReference>
<evidence type="ECO:0000256" key="6">
    <source>
        <dbReference type="ARBA" id="ARBA00022679"/>
    </source>
</evidence>
<evidence type="ECO:0000256" key="2">
    <source>
        <dbReference type="ARBA" id="ARBA00012966"/>
    </source>
</evidence>
<evidence type="ECO:0000256" key="5">
    <source>
        <dbReference type="ARBA" id="ARBA00022553"/>
    </source>
</evidence>